<keyword evidence="3" id="KW-0862">Zinc</keyword>
<dbReference type="EMBL" id="JAYKXP010000021">
    <property type="protein sequence ID" value="KAK7047241.1"/>
    <property type="molecule type" value="Genomic_DNA"/>
</dbReference>
<evidence type="ECO:0000256" key="3">
    <source>
        <dbReference type="ARBA" id="ARBA00022833"/>
    </source>
</evidence>
<sequence length="197" mass="22016">MSGQEAALADCYTYWVLALAYAPKFDGNMYEQSPVVTILNHSSLSIPPNRLNGKPRFCMKTDDGNEGLLFQLTELGVLQQVNADGLGNLAPGPIVEVLLNENQISHGCLKCFREGIAAVQFELRGAPIRLPKCAGCSAAYYCGKNCRKEDQKAHKRECKNKLWRYDQRDKAARRMENAQRAEMANFLDMHGFTVLNV</sequence>
<feature type="domain" description="MYND-type" evidence="5">
    <location>
        <begin position="108"/>
        <end position="158"/>
    </location>
</feature>
<evidence type="ECO:0000313" key="6">
    <source>
        <dbReference type="EMBL" id="KAK7047241.1"/>
    </source>
</evidence>
<evidence type="ECO:0000313" key="7">
    <source>
        <dbReference type="Proteomes" id="UP001383192"/>
    </source>
</evidence>
<dbReference type="GO" id="GO:0008270">
    <property type="term" value="F:zinc ion binding"/>
    <property type="evidence" value="ECO:0007669"/>
    <property type="project" value="UniProtKB-KW"/>
</dbReference>
<evidence type="ECO:0000256" key="2">
    <source>
        <dbReference type="ARBA" id="ARBA00022771"/>
    </source>
</evidence>
<name>A0AAW0D4C3_9AGAR</name>
<accession>A0AAW0D4C3</accession>
<organism evidence="6 7">
    <name type="scientific">Paramarasmius palmivorus</name>
    <dbReference type="NCBI Taxonomy" id="297713"/>
    <lineage>
        <taxon>Eukaryota</taxon>
        <taxon>Fungi</taxon>
        <taxon>Dikarya</taxon>
        <taxon>Basidiomycota</taxon>
        <taxon>Agaricomycotina</taxon>
        <taxon>Agaricomycetes</taxon>
        <taxon>Agaricomycetidae</taxon>
        <taxon>Agaricales</taxon>
        <taxon>Marasmiineae</taxon>
        <taxon>Marasmiaceae</taxon>
        <taxon>Paramarasmius</taxon>
    </lineage>
</organism>
<gene>
    <name evidence="6" type="ORF">VNI00_006907</name>
</gene>
<protein>
    <recommendedName>
        <fullName evidence="5">MYND-type domain-containing protein</fullName>
    </recommendedName>
</protein>
<reference evidence="6 7" key="1">
    <citation type="submission" date="2024-01" db="EMBL/GenBank/DDBJ databases">
        <title>A draft genome for a cacao thread blight-causing isolate of Paramarasmius palmivorus.</title>
        <authorList>
            <person name="Baruah I.K."/>
            <person name="Bukari Y."/>
            <person name="Amoako-Attah I."/>
            <person name="Meinhardt L.W."/>
            <person name="Bailey B.A."/>
            <person name="Cohen S.P."/>
        </authorList>
    </citation>
    <scope>NUCLEOTIDE SEQUENCE [LARGE SCALE GENOMIC DNA]</scope>
    <source>
        <strain evidence="6 7">GH-12</strain>
    </source>
</reference>
<comment type="caution">
    <text evidence="6">The sequence shown here is derived from an EMBL/GenBank/DDBJ whole genome shotgun (WGS) entry which is preliminary data.</text>
</comment>
<evidence type="ECO:0000256" key="4">
    <source>
        <dbReference type="PROSITE-ProRule" id="PRU00134"/>
    </source>
</evidence>
<dbReference type="PROSITE" id="PS50865">
    <property type="entry name" value="ZF_MYND_2"/>
    <property type="match status" value="1"/>
</dbReference>
<keyword evidence="2 4" id="KW-0863">Zinc-finger</keyword>
<keyword evidence="1" id="KW-0479">Metal-binding</keyword>
<dbReference type="SUPFAM" id="SSF144232">
    <property type="entry name" value="HIT/MYND zinc finger-like"/>
    <property type="match status" value="1"/>
</dbReference>
<dbReference type="Pfam" id="PF01753">
    <property type="entry name" value="zf-MYND"/>
    <property type="match status" value="1"/>
</dbReference>
<dbReference type="Proteomes" id="UP001383192">
    <property type="component" value="Unassembled WGS sequence"/>
</dbReference>
<keyword evidence="7" id="KW-1185">Reference proteome</keyword>
<dbReference type="AlphaFoldDB" id="A0AAW0D4C3"/>
<dbReference type="InterPro" id="IPR002893">
    <property type="entry name" value="Znf_MYND"/>
</dbReference>
<evidence type="ECO:0000259" key="5">
    <source>
        <dbReference type="PROSITE" id="PS50865"/>
    </source>
</evidence>
<proteinExistence type="predicted"/>
<dbReference type="Gene3D" id="6.10.140.2220">
    <property type="match status" value="1"/>
</dbReference>
<evidence type="ECO:0000256" key="1">
    <source>
        <dbReference type="ARBA" id="ARBA00022723"/>
    </source>
</evidence>